<organism evidence="1 2">
    <name type="scientific">Ampelomyces quisqualis</name>
    <name type="common">Powdery mildew agent</name>
    <dbReference type="NCBI Taxonomy" id="50730"/>
    <lineage>
        <taxon>Eukaryota</taxon>
        <taxon>Fungi</taxon>
        <taxon>Dikarya</taxon>
        <taxon>Ascomycota</taxon>
        <taxon>Pezizomycotina</taxon>
        <taxon>Dothideomycetes</taxon>
        <taxon>Pleosporomycetidae</taxon>
        <taxon>Pleosporales</taxon>
        <taxon>Pleosporineae</taxon>
        <taxon>Phaeosphaeriaceae</taxon>
        <taxon>Ampelomyces</taxon>
    </lineage>
</organism>
<sequence length="96" mass="10598">MRVLRTTDMYAPSIESSLKQTILSIEHDITSATTLVAFGTCPESHITCHLGILICCTLLDHQYIEYSTAGGTEYTRKSLYFGTGATRLSQMARSMS</sequence>
<dbReference type="Proteomes" id="UP000800096">
    <property type="component" value="Unassembled WGS sequence"/>
</dbReference>
<dbReference type="AlphaFoldDB" id="A0A6A5QN36"/>
<keyword evidence="2" id="KW-1185">Reference proteome</keyword>
<evidence type="ECO:0000313" key="1">
    <source>
        <dbReference type="EMBL" id="KAF1917181.1"/>
    </source>
</evidence>
<name>A0A6A5QN36_AMPQU</name>
<reference evidence="1" key="1">
    <citation type="journal article" date="2020" name="Stud. Mycol.">
        <title>101 Dothideomycetes genomes: a test case for predicting lifestyles and emergence of pathogens.</title>
        <authorList>
            <person name="Haridas S."/>
            <person name="Albert R."/>
            <person name="Binder M."/>
            <person name="Bloem J."/>
            <person name="Labutti K."/>
            <person name="Salamov A."/>
            <person name="Andreopoulos B."/>
            <person name="Baker S."/>
            <person name="Barry K."/>
            <person name="Bills G."/>
            <person name="Bluhm B."/>
            <person name="Cannon C."/>
            <person name="Castanera R."/>
            <person name="Culley D."/>
            <person name="Daum C."/>
            <person name="Ezra D."/>
            <person name="Gonzalez J."/>
            <person name="Henrissat B."/>
            <person name="Kuo A."/>
            <person name="Liang C."/>
            <person name="Lipzen A."/>
            <person name="Lutzoni F."/>
            <person name="Magnuson J."/>
            <person name="Mondo S."/>
            <person name="Nolan M."/>
            <person name="Ohm R."/>
            <person name="Pangilinan J."/>
            <person name="Park H.-J."/>
            <person name="Ramirez L."/>
            <person name="Alfaro M."/>
            <person name="Sun H."/>
            <person name="Tritt A."/>
            <person name="Yoshinaga Y."/>
            <person name="Zwiers L.-H."/>
            <person name="Turgeon B."/>
            <person name="Goodwin S."/>
            <person name="Spatafora J."/>
            <person name="Crous P."/>
            <person name="Grigoriev I."/>
        </authorList>
    </citation>
    <scope>NUCLEOTIDE SEQUENCE</scope>
    <source>
        <strain evidence="1">HMLAC05119</strain>
    </source>
</reference>
<dbReference type="EMBL" id="ML979135">
    <property type="protein sequence ID" value="KAF1917181.1"/>
    <property type="molecule type" value="Genomic_DNA"/>
</dbReference>
<evidence type="ECO:0000313" key="2">
    <source>
        <dbReference type="Proteomes" id="UP000800096"/>
    </source>
</evidence>
<accession>A0A6A5QN36</accession>
<protein>
    <submittedName>
        <fullName evidence="1">Uncharacterized protein</fullName>
    </submittedName>
</protein>
<gene>
    <name evidence="1" type="ORF">BDU57DRAFT_258467</name>
</gene>
<proteinExistence type="predicted"/>